<keyword evidence="6 11" id="KW-0441">Lipid A biosynthesis</keyword>
<comment type="pathway">
    <text evidence="11">Bacterial outer membrane biogenesis; LPS lipid A biosynthesis.</text>
</comment>
<evidence type="ECO:0000313" key="12">
    <source>
        <dbReference type="EMBL" id="CAH0990700.1"/>
    </source>
</evidence>
<keyword evidence="7 11" id="KW-0328">Glycosyltransferase</keyword>
<dbReference type="PANTHER" id="PTHR30372:SF4">
    <property type="entry name" value="LIPID-A-DISACCHARIDE SYNTHASE, MITOCHONDRIAL-RELATED"/>
    <property type="match status" value="1"/>
</dbReference>
<dbReference type="SUPFAM" id="SSF53756">
    <property type="entry name" value="UDP-Glycosyltransferase/glycogen phosphorylase"/>
    <property type="match status" value="1"/>
</dbReference>
<dbReference type="EMBL" id="CAKLPX010000001">
    <property type="protein sequence ID" value="CAH0990700.1"/>
    <property type="molecule type" value="Genomic_DNA"/>
</dbReference>
<dbReference type="EC" id="2.4.1.182" evidence="3 11"/>
<dbReference type="PANTHER" id="PTHR30372">
    <property type="entry name" value="LIPID-A-DISACCHARIDE SYNTHASE"/>
    <property type="match status" value="1"/>
</dbReference>
<evidence type="ECO:0000256" key="9">
    <source>
        <dbReference type="ARBA" id="ARBA00023098"/>
    </source>
</evidence>
<evidence type="ECO:0000256" key="10">
    <source>
        <dbReference type="ARBA" id="ARBA00048975"/>
    </source>
</evidence>
<keyword evidence="9 11" id="KW-0443">Lipid metabolism</keyword>
<evidence type="ECO:0000256" key="5">
    <source>
        <dbReference type="ARBA" id="ARBA00022516"/>
    </source>
</evidence>
<organism evidence="12 13">
    <name type="scientific">Sinobacterium norvegicum</name>
    <dbReference type="NCBI Taxonomy" id="1641715"/>
    <lineage>
        <taxon>Bacteria</taxon>
        <taxon>Pseudomonadati</taxon>
        <taxon>Pseudomonadota</taxon>
        <taxon>Gammaproteobacteria</taxon>
        <taxon>Cellvibrionales</taxon>
        <taxon>Spongiibacteraceae</taxon>
        <taxon>Sinobacterium</taxon>
    </lineage>
</organism>
<keyword evidence="13" id="KW-1185">Reference proteome</keyword>
<keyword evidence="5 11" id="KW-0444">Lipid biosynthesis</keyword>
<proteinExistence type="inferred from homology"/>
<keyword evidence="8 11" id="KW-0808">Transferase</keyword>
<evidence type="ECO:0000256" key="2">
    <source>
        <dbReference type="ARBA" id="ARBA00007868"/>
    </source>
</evidence>
<accession>A0ABN8EG64</accession>
<dbReference type="Pfam" id="PF02684">
    <property type="entry name" value="LpxB"/>
    <property type="match status" value="1"/>
</dbReference>
<reference evidence="12" key="1">
    <citation type="submission" date="2021-12" db="EMBL/GenBank/DDBJ databases">
        <authorList>
            <person name="Rodrigo-Torres L."/>
            <person name="Arahal R. D."/>
            <person name="Lucena T."/>
        </authorList>
    </citation>
    <scope>NUCLEOTIDE SEQUENCE</scope>
    <source>
        <strain evidence="12">CECT 8267</strain>
    </source>
</reference>
<evidence type="ECO:0000256" key="8">
    <source>
        <dbReference type="ARBA" id="ARBA00022679"/>
    </source>
</evidence>
<dbReference type="RefSeq" id="WP_237443378.1">
    <property type="nucleotide sequence ID" value="NZ_CAKLPX010000001.1"/>
</dbReference>
<comment type="function">
    <text evidence="1 11">Condensation of UDP-2,3-diacylglucosamine and 2,3-diacylglucosamine-1-phosphate to form lipid A disaccharide, a precursor of lipid A, a phosphorylated glycolipid that anchors the lipopolysaccharide to the outer membrane of the cell.</text>
</comment>
<dbReference type="InterPro" id="IPR003835">
    <property type="entry name" value="Glyco_trans_19"/>
</dbReference>
<evidence type="ECO:0000256" key="1">
    <source>
        <dbReference type="ARBA" id="ARBA00002056"/>
    </source>
</evidence>
<name>A0ABN8EG64_9GAMM</name>
<evidence type="ECO:0000313" key="13">
    <source>
        <dbReference type="Proteomes" id="UP000838100"/>
    </source>
</evidence>
<dbReference type="HAMAP" id="MF_00392">
    <property type="entry name" value="LpxB"/>
    <property type="match status" value="1"/>
</dbReference>
<dbReference type="CDD" id="cd01635">
    <property type="entry name" value="Glycosyltransferase_GTB-type"/>
    <property type="match status" value="1"/>
</dbReference>
<protein>
    <recommendedName>
        <fullName evidence="4 11">Lipid-A-disaccharide synthase</fullName>
        <ecNumber evidence="3 11">2.4.1.182</ecNumber>
    </recommendedName>
</protein>
<comment type="catalytic activity">
    <reaction evidence="10 11">
        <text>a lipid X + a UDP-2-N,3-O-bis[(3R)-3-hydroxyacyl]-alpha-D-glucosamine = a lipid A disaccharide + UDP + H(+)</text>
        <dbReference type="Rhea" id="RHEA:67828"/>
        <dbReference type="ChEBI" id="CHEBI:15378"/>
        <dbReference type="ChEBI" id="CHEBI:58223"/>
        <dbReference type="ChEBI" id="CHEBI:137748"/>
        <dbReference type="ChEBI" id="CHEBI:176338"/>
        <dbReference type="ChEBI" id="CHEBI:176343"/>
        <dbReference type="EC" id="2.4.1.182"/>
    </reaction>
</comment>
<evidence type="ECO:0000256" key="7">
    <source>
        <dbReference type="ARBA" id="ARBA00022676"/>
    </source>
</evidence>
<dbReference type="GO" id="GO:0008915">
    <property type="term" value="F:lipid-A-disaccharide synthase activity"/>
    <property type="evidence" value="ECO:0007669"/>
    <property type="project" value="UniProtKB-EC"/>
</dbReference>
<dbReference type="NCBIfam" id="TIGR00215">
    <property type="entry name" value="lpxB"/>
    <property type="match status" value="1"/>
</dbReference>
<comment type="caution">
    <text evidence="12">The sequence shown here is derived from an EMBL/GenBank/DDBJ whole genome shotgun (WGS) entry which is preliminary data.</text>
</comment>
<comment type="similarity">
    <text evidence="2 11">Belongs to the LpxB family.</text>
</comment>
<evidence type="ECO:0000256" key="3">
    <source>
        <dbReference type="ARBA" id="ARBA00012687"/>
    </source>
</evidence>
<gene>
    <name evidence="11 12" type="primary">lpxB</name>
    <name evidence="12" type="ORF">SIN8267_00794</name>
</gene>
<evidence type="ECO:0000256" key="11">
    <source>
        <dbReference type="HAMAP-Rule" id="MF_00392"/>
    </source>
</evidence>
<evidence type="ECO:0000256" key="4">
    <source>
        <dbReference type="ARBA" id="ARBA00020902"/>
    </source>
</evidence>
<evidence type="ECO:0000256" key="6">
    <source>
        <dbReference type="ARBA" id="ARBA00022556"/>
    </source>
</evidence>
<sequence>MEQQLAPLRIGMVVGEASGDILGASLIKQLKKQYGNIEFEGIGGPLMIAEGFNSHYQMDRLSVMGIVEPLKRLPELISMRSGIIRHFKNTPPDLFLGIDAPDFNLTIELKLREAGIKTAHYVSPSIWAWRQKRVFKVKKAVDMMLTLLPFEADFYRRFEIPVTFVGHPLADQLPMQPDTSGARARLSLDDSARVLCLMPGSRGSEIKHLGPLFLQVALRIQQQIPALKLVLPTANAARKEQLIAIIDGLDEAEKQRINEMLLLLDGDSHTAMEASDAVLLASGTTALEAMLLKKPMVVSYRLGKYSYALFSRMIKLDYFSLPNLLANKMLVPEAIQDDANVENLTQLTLQRLDGSMDVDILAAEFTDYHQQLKQQASEKAATALLALIEG</sequence>
<dbReference type="Proteomes" id="UP000838100">
    <property type="component" value="Unassembled WGS sequence"/>
</dbReference>